<evidence type="ECO:0000313" key="9">
    <source>
        <dbReference type="Proteomes" id="UP000215559"/>
    </source>
</evidence>
<dbReference type="InterPro" id="IPR023439">
    <property type="entry name" value="Mal_deCO2ase/Cit_lyase_ACP"/>
</dbReference>
<organism evidence="8 9">
    <name type="scientific">candidate division WOR-3 bacterium JGI_Cruoil_03_51_56</name>
    <dbReference type="NCBI Taxonomy" id="1973747"/>
    <lineage>
        <taxon>Bacteria</taxon>
        <taxon>Bacteria division WOR-3</taxon>
    </lineage>
</organism>
<protein>
    <submittedName>
        <fullName evidence="8">Citrate lyase acyl carrier protein</fullName>
    </submittedName>
</protein>
<dbReference type="InterPro" id="IPR015813">
    <property type="entry name" value="Pyrv/PenolPyrv_kinase-like_dom"/>
</dbReference>
<feature type="domain" description="HpcH/HpaI aldolase/citrate lyase" evidence="7">
    <location>
        <begin position="113"/>
        <end position="329"/>
    </location>
</feature>
<comment type="subcellular location">
    <subcellularLocation>
        <location evidence="2">Cytoplasm</location>
    </subcellularLocation>
</comment>
<dbReference type="Pfam" id="PF03328">
    <property type="entry name" value="HpcH_HpaI"/>
    <property type="match status" value="1"/>
</dbReference>
<dbReference type="EMBL" id="NOZP01000081">
    <property type="protein sequence ID" value="OYD15852.1"/>
    <property type="molecule type" value="Genomic_DNA"/>
</dbReference>
<dbReference type="NCBIfam" id="TIGR01608">
    <property type="entry name" value="citD"/>
    <property type="match status" value="1"/>
</dbReference>
<comment type="caution">
    <text evidence="8">The sequence shown here is derived from an EMBL/GenBank/DDBJ whole genome shotgun (WGS) entry which is preliminary data.</text>
</comment>
<keyword evidence="6" id="KW-0460">Magnesium</keyword>
<dbReference type="SUPFAM" id="SSF51621">
    <property type="entry name" value="Phosphoenolpyruvate/pyruvate domain"/>
    <property type="match status" value="1"/>
</dbReference>
<evidence type="ECO:0000256" key="2">
    <source>
        <dbReference type="ARBA" id="ARBA00004496"/>
    </source>
</evidence>
<dbReference type="Gene3D" id="3.20.20.60">
    <property type="entry name" value="Phosphoenolpyruvate-binding domains"/>
    <property type="match status" value="1"/>
</dbReference>
<evidence type="ECO:0000256" key="1">
    <source>
        <dbReference type="ARBA" id="ARBA00001946"/>
    </source>
</evidence>
<evidence type="ECO:0000256" key="3">
    <source>
        <dbReference type="ARBA" id="ARBA00022490"/>
    </source>
</evidence>
<proteinExistence type="predicted"/>
<reference evidence="8 9" key="1">
    <citation type="submission" date="2017-07" db="EMBL/GenBank/DDBJ databases">
        <title>Recovery of genomes from metagenomes via a dereplication, aggregation, and scoring strategy.</title>
        <authorList>
            <person name="Sieber C.M."/>
            <person name="Probst A.J."/>
            <person name="Sharrar A."/>
            <person name="Thomas B.C."/>
            <person name="Hess M."/>
            <person name="Tringe S.G."/>
            <person name="Banfield J.F."/>
        </authorList>
    </citation>
    <scope>NUCLEOTIDE SEQUENCE [LARGE SCALE GENOMIC DNA]</scope>
    <source>
        <strain evidence="8">JGI_Cruoil_03_51_56</strain>
    </source>
</reference>
<sequence length="403" mass="44206">MNSQGIAGHKGRQARSDCWVSIEPTDSGGIKLDIKSKVDFLYKDSIHALVRKGLDRLGVSNAKVCVEDQGALPFVIMARLETAARRALPNNKLPEYLPETKPHKSTTRDRWRRSRLYLPGNEPKYMLNAKIHKPDGIILDLEDSVPPEEKDAALTLVRNALIALDFGSCERMVRINQIPAGLEEIGPIVKAGTQVILIPKCETAGQVKKAAVRIKEIQNDSENDNNVFLMPIIESPLGMFHALEIAQASSLVVALTYGLEDYTAELGARKTGSATECLWARSQIVNAARAAGVQPIDTVFADAGDTEGLKQNAIQAREMGFEGKGCIHPRQIPIVNLAFTPTSQEIEHAQKIVLAYEKALKQGRSVVSIGSKMIDLPVVHQAQRIINLAMAGKLSRNLEERTE</sequence>
<name>A0A235BUG3_UNCW3</name>
<evidence type="ECO:0000256" key="6">
    <source>
        <dbReference type="ARBA" id="ARBA00022842"/>
    </source>
</evidence>
<keyword evidence="5" id="KW-0479">Metal-binding</keyword>
<dbReference type="GO" id="GO:0016829">
    <property type="term" value="F:lyase activity"/>
    <property type="evidence" value="ECO:0007669"/>
    <property type="project" value="UniProtKB-KW"/>
</dbReference>
<keyword evidence="4" id="KW-0597">Phosphoprotein</keyword>
<dbReference type="InterPro" id="IPR040442">
    <property type="entry name" value="Pyrv_kinase-like_dom_sf"/>
</dbReference>
<dbReference type="GO" id="GO:0005737">
    <property type="term" value="C:cytoplasm"/>
    <property type="evidence" value="ECO:0007669"/>
    <property type="project" value="UniProtKB-SubCell"/>
</dbReference>
<dbReference type="Proteomes" id="UP000215559">
    <property type="component" value="Unassembled WGS sequence"/>
</dbReference>
<evidence type="ECO:0000256" key="5">
    <source>
        <dbReference type="ARBA" id="ARBA00022723"/>
    </source>
</evidence>
<evidence type="ECO:0000259" key="7">
    <source>
        <dbReference type="Pfam" id="PF03328"/>
    </source>
</evidence>
<accession>A0A235BUG3</accession>
<keyword evidence="3" id="KW-0963">Cytoplasm</keyword>
<dbReference type="PANTHER" id="PTHR32308:SF0">
    <property type="entry name" value="HPCH_HPAI ALDOLASE_CITRATE LYASE DOMAIN-CONTAINING PROTEIN"/>
    <property type="match status" value="1"/>
</dbReference>
<dbReference type="GO" id="GO:0006107">
    <property type="term" value="P:oxaloacetate metabolic process"/>
    <property type="evidence" value="ECO:0007669"/>
    <property type="project" value="TreeGrafter"/>
</dbReference>
<comment type="cofactor">
    <cofactor evidence="1">
        <name>Mg(2+)</name>
        <dbReference type="ChEBI" id="CHEBI:18420"/>
    </cofactor>
</comment>
<dbReference type="InterPro" id="IPR006495">
    <property type="entry name" value="CitD"/>
</dbReference>
<dbReference type="GO" id="GO:0000287">
    <property type="term" value="F:magnesium ion binding"/>
    <property type="evidence" value="ECO:0007669"/>
    <property type="project" value="TreeGrafter"/>
</dbReference>
<dbReference type="Pfam" id="PF06857">
    <property type="entry name" value="ACP"/>
    <property type="match status" value="1"/>
</dbReference>
<evidence type="ECO:0000256" key="4">
    <source>
        <dbReference type="ARBA" id="ARBA00022553"/>
    </source>
</evidence>
<dbReference type="AlphaFoldDB" id="A0A235BUG3"/>
<gene>
    <name evidence="8" type="primary">citD</name>
    <name evidence="8" type="ORF">CH330_04490</name>
</gene>
<dbReference type="InterPro" id="IPR005000">
    <property type="entry name" value="Aldolase/citrate-lyase_domain"/>
</dbReference>
<keyword evidence="8" id="KW-0456">Lyase</keyword>
<evidence type="ECO:0000313" key="8">
    <source>
        <dbReference type="EMBL" id="OYD15852.1"/>
    </source>
</evidence>
<dbReference type="PANTHER" id="PTHR32308">
    <property type="entry name" value="LYASE BETA SUBUNIT, PUTATIVE (AFU_ORTHOLOGUE AFUA_4G13030)-RELATED"/>
    <property type="match status" value="1"/>
</dbReference>